<feature type="compositionally biased region" description="Basic residues" evidence="6">
    <location>
        <begin position="254"/>
        <end position="265"/>
    </location>
</feature>
<dbReference type="EMBL" id="JAINDJ010000006">
    <property type="protein sequence ID" value="KAG9445189.1"/>
    <property type="molecule type" value="Genomic_DNA"/>
</dbReference>
<evidence type="ECO:0000256" key="1">
    <source>
        <dbReference type="ARBA" id="ARBA00004123"/>
    </source>
</evidence>
<dbReference type="Pfam" id="PF00010">
    <property type="entry name" value="HLH"/>
    <property type="match status" value="1"/>
</dbReference>
<evidence type="ECO:0000256" key="2">
    <source>
        <dbReference type="ARBA" id="ARBA00023015"/>
    </source>
</evidence>
<dbReference type="PROSITE" id="PS50888">
    <property type="entry name" value="BHLH"/>
    <property type="match status" value="1"/>
</dbReference>
<dbReference type="PANTHER" id="PTHR11514:SF115">
    <property type="entry name" value="TRANSCRIPTION FACTOR"/>
    <property type="match status" value="1"/>
</dbReference>
<feature type="domain" description="BHLH" evidence="7">
    <location>
        <begin position="269"/>
        <end position="318"/>
    </location>
</feature>
<dbReference type="AlphaFoldDB" id="A0AAV7E8Z6"/>
<proteinExistence type="predicted"/>
<dbReference type="Gene3D" id="4.10.280.10">
    <property type="entry name" value="Helix-loop-helix DNA-binding domain"/>
    <property type="match status" value="1"/>
</dbReference>
<sequence length="450" mass="49764">MEDIVVSRNPILPAVSIRCSADLQERIQALVYARPEWWVYAIFWQSSRDDANGGGLVLKWGDGHFRGNASSNPNHQSERKRRKQQQQQQLGIQALFGEGGGGEEGGGDDDITDAEWFYVVSLTRSFATGDGIPGRAFASGAPIWLSGGAQLQVYHCERTKEANSHGIQTMVCVPVAEGVLELGSNHVIYHDLSLLQYVNSLFLFAAPSTKAVLPPPPLPASSDTGTMAADGKISAYCQHSSVDSEHSDSDRVEKKKTKKRGRRPGTSREIPINHVEAERQRREKLNHRFYALRSVVPNVSRMDKASLLADAVSYIKELSGKVEDLETQLNKSRSRAGAKKEREPLMGTSTAGTTRHGNHGYPIEENIEVEVKVIGTDAMIRVQSVNLDHPPARVMEALRDLELQVHHASVSTVNELMLQDIVVRIPFDGLIQCEESLKSALFRKLNSYSY</sequence>
<dbReference type="InterPro" id="IPR054502">
    <property type="entry name" value="bHLH-TF_ACT-like_plant"/>
</dbReference>
<dbReference type="GO" id="GO:0000976">
    <property type="term" value="F:transcription cis-regulatory region binding"/>
    <property type="evidence" value="ECO:0007669"/>
    <property type="project" value="TreeGrafter"/>
</dbReference>
<keyword evidence="9" id="KW-1185">Reference proteome</keyword>
<dbReference type="Pfam" id="PF22754">
    <property type="entry name" value="bHLH-TF_ACT-like_plant"/>
    <property type="match status" value="1"/>
</dbReference>
<keyword evidence="4 5" id="KW-0539">Nucleus</keyword>
<feature type="region of interest" description="Disordered" evidence="6">
    <location>
        <begin position="239"/>
        <end position="273"/>
    </location>
</feature>
<keyword evidence="2 5" id="KW-0805">Transcription regulation</keyword>
<comment type="caution">
    <text evidence="8">The sequence shown here is derived from an EMBL/GenBank/DDBJ whole genome shotgun (WGS) entry which is preliminary data.</text>
</comment>
<accession>A0AAV7E8Z6</accession>
<dbReference type="CDD" id="cd11449">
    <property type="entry name" value="bHLH_AtAIB_like"/>
    <property type="match status" value="1"/>
</dbReference>
<evidence type="ECO:0000313" key="9">
    <source>
        <dbReference type="Proteomes" id="UP000825729"/>
    </source>
</evidence>
<dbReference type="InterPro" id="IPR011598">
    <property type="entry name" value="bHLH_dom"/>
</dbReference>
<comment type="subcellular location">
    <subcellularLocation>
        <location evidence="1 5">Nucleus</location>
    </subcellularLocation>
</comment>
<name>A0AAV7E8Z6_ARIFI</name>
<dbReference type="Proteomes" id="UP000825729">
    <property type="component" value="Unassembled WGS sequence"/>
</dbReference>
<evidence type="ECO:0000259" key="7">
    <source>
        <dbReference type="PROSITE" id="PS50888"/>
    </source>
</evidence>
<dbReference type="PANTHER" id="PTHR11514">
    <property type="entry name" value="MYC"/>
    <property type="match status" value="1"/>
</dbReference>
<reference evidence="8 9" key="1">
    <citation type="submission" date="2021-07" db="EMBL/GenBank/DDBJ databases">
        <title>The Aristolochia fimbriata genome: insights into angiosperm evolution, floral development and chemical biosynthesis.</title>
        <authorList>
            <person name="Jiao Y."/>
        </authorList>
    </citation>
    <scope>NUCLEOTIDE SEQUENCE [LARGE SCALE GENOMIC DNA]</scope>
    <source>
        <strain evidence="8">IBCAS-2021</strain>
        <tissue evidence="8">Leaf</tissue>
    </source>
</reference>
<evidence type="ECO:0000256" key="4">
    <source>
        <dbReference type="ARBA" id="ARBA00023242"/>
    </source>
</evidence>
<dbReference type="GO" id="GO:0046983">
    <property type="term" value="F:protein dimerization activity"/>
    <property type="evidence" value="ECO:0007669"/>
    <property type="project" value="InterPro"/>
</dbReference>
<dbReference type="SUPFAM" id="SSF47459">
    <property type="entry name" value="HLH, helix-loop-helix DNA-binding domain"/>
    <property type="match status" value="1"/>
</dbReference>
<dbReference type="InterPro" id="IPR025610">
    <property type="entry name" value="MYC/MYB_N"/>
</dbReference>
<feature type="region of interest" description="Disordered" evidence="6">
    <location>
        <begin position="329"/>
        <end position="360"/>
    </location>
</feature>
<dbReference type="InterPro" id="IPR036638">
    <property type="entry name" value="HLH_DNA-bd_sf"/>
</dbReference>
<feature type="compositionally biased region" description="Basic and acidic residues" evidence="6">
    <location>
        <begin position="242"/>
        <end position="253"/>
    </location>
</feature>
<dbReference type="GO" id="GO:0005634">
    <property type="term" value="C:nucleus"/>
    <property type="evidence" value="ECO:0007669"/>
    <property type="project" value="UniProtKB-SubCell"/>
</dbReference>
<keyword evidence="3 5" id="KW-0804">Transcription</keyword>
<dbReference type="SMART" id="SM00353">
    <property type="entry name" value="HLH"/>
    <property type="match status" value="1"/>
</dbReference>
<evidence type="ECO:0000256" key="5">
    <source>
        <dbReference type="RuleBase" id="RU369104"/>
    </source>
</evidence>
<dbReference type="Pfam" id="PF14215">
    <property type="entry name" value="bHLH-MYC_N"/>
    <property type="match status" value="1"/>
</dbReference>
<protein>
    <recommendedName>
        <fullName evidence="5">Transcription factor</fullName>
        <shortName evidence="5">bHLH transcription factor</shortName>
    </recommendedName>
    <alternativeName>
        <fullName evidence="5">Basic helix-loop-helix protein</fullName>
    </alternativeName>
</protein>
<evidence type="ECO:0000256" key="6">
    <source>
        <dbReference type="SAM" id="MobiDB-lite"/>
    </source>
</evidence>
<organism evidence="8 9">
    <name type="scientific">Aristolochia fimbriata</name>
    <name type="common">White veined hardy Dutchman's pipe vine</name>
    <dbReference type="NCBI Taxonomy" id="158543"/>
    <lineage>
        <taxon>Eukaryota</taxon>
        <taxon>Viridiplantae</taxon>
        <taxon>Streptophyta</taxon>
        <taxon>Embryophyta</taxon>
        <taxon>Tracheophyta</taxon>
        <taxon>Spermatophyta</taxon>
        <taxon>Magnoliopsida</taxon>
        <taxon>Magnoliidae</taxon>
        <taxon>Piperales</taxon>
        <taxon>Aristolochiaceae</taxon>
        <taxon>Aristolochia</taxon>
    </lineage>
</organism>
<dbReference type="GO" id="GO:0003700">
    <property type="term" value="F:DNA-binding transcription factor activity"/>
    <property type="evidence" value="ECO:0007669"/>
    <property type="project" value="InterPro"/>
</dbReference>
<evidence type="ECO:0000256" key="3">
    <source>
        <dbReference type="ARBA" id="ARBA00023163"/>
    </source>
</evidence>
<evidence type="ECO:0000313" key="8">
    <source>
        <dbReference type="EMBL" id="KAG9445189.1"/>
    </source>
</evidence>
<dbReference type="InterPro" id="IPR045084">
    <property type="entry name" value="AIB/MYC-like"/>
</dbReference>
<gene>
    <name evidence="8" type="ORF">H6P81_016529</name>
</gene>